<name>A0A927R4K3_9BACL</name>
<dbReference type="EMBL" id="JADBEL010000001">
    <property type="protein sequence ID" value="MBE1552974.1"/>
    <property type="molecule type" value="Genomic_DNA"/>
</dbReference>
<dbReference type="Proteomes" id="UP000658225">
    <property type="component" value="Unassembled WGS sequence"/>
</dbReference>
<proteinExistence type="predicted"/>
<gene>
    <name evidence="1" type="ORF">H4683_000043</name>
</gene>
<dbReference type="RefSeq" id="WP_192596819.1">
    <property type="nucleotide sequence ID" value="NZ_JADBEL010000001.1"/>
</dbReference>
<comment type="caution">
    <text evidence="1">The sequence shown here is derived from an EMBL/GenBank/DDBJ whole genome shotgun (WGS) entry which is preliminary data.</text>
</comment>
<evidence type="ECO:0000313" key="1">
    <source>
        <dbReference type="EMBL" id="MBE1552974.1"/>
    </source>
</evidence>
<protein>
    <submittedName>
        <fullName evidence="1">Nucleotidyltransferase substrate binding protein (TIGR01987 family)</fullName>
    </submittedName>
</protein>
<organism evidence="1 2">
    <name type="scientific">Sporosarcina limicola</name>
    <dbReference type="NCBI Taxonomy" id="34101"/>
    <lineage>
        <taxon>Bacteria</taxon>
        <taxon>Bacillati</taxon>
        <taxon>Bacillota</taxon>
        <taxon>Bacilli</taxon>
        <taxon>Bacillales</taxon>
        <taxon>Caryophanaceae</taxon>
        <taxon>Sporosarcina</taxon>
    </lineage>
</organism>
<keyword evidence="2" id="KW-1185">Reference proteome</keyword>
<accession>A0A927R4K3</accession>
<evidence type="ECO:0000313" key="2">
    <source>
        <dbReference type="Proteomes" id="UP000658225"/>
    </source>
</evidence>
<dbReference type="AlphaFoldDB" id="A0A927R4K3"/>
<sequence length="133" mass="15623">MNDKDIRWKQRFENFSRSFALLEKYTKEEPGNELEQAGIIQFFEMTFELSWKLMKDYLESEGLIVKSPRESIKTAVQIELIGNGHDWLDGLVMRNTTVHLYDEEEAKKAISKIITTFIPMMKQLSVKLQGEME</sequence>
<dbReference type="SUPFAM" id="SSF81593">
    <property type="entry name" value="Nucleotidyltransferase substrate binding subunit/domain"/>
    <property type="match status" value="1"/>
</dbReference>
<dbReference type="Pfam" id="PF08780">
    <property type="entry name" value="NTase_sub_bind"/>
    <property type="match status" value="1"/>
</dbReference>
<dbReference type="InterPro" id="IPR010235">
    <property type="entry name" value="HepT"/>
</dbReference>
<reference evidence="1" key="1">
    <citation type="submission" date="2020-10" db="EMBL/GenBank/DDBJ databases">
        <title>Genomic Encyclopedia of Type Strains, Phase IV (KMG-IV): sequencing the most valuable type-strain genomes for metagenomic binning, comparative biology and taxonomic classification.</title>
        <authorList>
            <person name="Goeker M."/>
        </authorList>
    </citation>
    <scope>NUCLEOTIDE SEQUENCE</scope>
    <source>
        <strain evidence="1">DSM 13886</strain>
    </source>
</reference>
<dbReference type="NCBIfam" id="TIGR01987">
    <property type="entry name" value="HI0074"/>
    <property type="match status" value="1"/>
</dbReference>
<dbReference type="Gene3D" id="1.20.120.330">
    <property type="entry name" value="Nucleotidyltransferases domain 2"/>
    <property type="match status" value="1"/>
</dbReference>